<gene>
    <name evidence="2" type="ORF">BT63DRAFT_111948</name>
</gene>
<dbReference type="EMBL" id="MU004244">
    <property type="protein sequence ID" value="KAF2663779.1"/>
    <property type="molecule type" value="Genomic_DNA"/>
</dbReference>
<protein>
    <recommendedName>
        <fullName evidence="1">C2H2-type domain-containing protein</fullName>
    </recommendedName>
</protein>
<dbReference type="AlphaFoldDB" id="A0A6A6TUM7"/>
<evidence type="ECO:0000313" key="3">
    <source>
        <dbReference type="Proteomes" id="UP000799302"/>
    </source>
</evidence>
<dbReference type="PROSITE" id="PS00028">
    <property type="entry name" value="ZINC_FINGER_C2H2_1"/>
    <property type="match status" value="1"/>
</dbReference>
<dbReference type="Gene3D" id="3.30.710.10">
    <property type="entry name" value="Potassium Channel Kv1.1, Chain A"/>
    <property type="match status" value="1"/>
</dbReference>
<organism evidence="2 3">
    <name type="scientific">Microthyrium microscopicum</name>
    <dbReference type="NCBI Taxonomy" id="703497"/>
    <lineage>
        <taxon>Eukaryota</taxon>
        <taxon>Fungi</taxon>
        <taxon>Dikarya</taxon>
        <taxon>Ascomycota</taxon>
        <taxon>Pezizomycotina</taxon>
        <taxon>Dothideomycetes</taxon>
        <taxon>Dothideomycetes incertae sedis</taxon>
        <taxon>Microthyriales</taxon>
        <taxon>Microthyriaceae</taxon>
        <taxon>Microthyrium</taxon>
    </lineage>
</organism>
<feature type="domain" description="C2H2-type" evidence="1">
    <location>
        <begin position="10"/>
        <end position="33"/>
    </location>
</feature>
<accession>A0A6A6TUM7</accession>
<reference evidence="2" key="1">
    <citation type="journal article" date="2020" name="Stud. Mycol.">
        <title>101 Dothideomycetes genomes: a test case for predicting lifestyles and emergence of pathogens.</title>
        <authorList>
            <person name="Haridas S."/>
            <person name="Albert R."/>
            <person name="Binder M."/>
            <person name="Bloem J."/>
            <person name="Labutti K."/>
            <person name="Salamov A."/>
            <person name="Andreopoulos B."/>
            <person name="Baker S."/>
            <person name="Barry K."/>
            <person name="Bills G."/>
            <person name="Bluhm B."/>
            <person name="Cannon C."/>
            <person name="Castanera R."/>
            <person name="Culley D."/>
            <person name="Daum C."/>
            <person name="Ezra D."/>
            <person name="Gonzalez J."/>
            <person name="Henrissat B."/>
            <person name="Kuo A."/>
            <person name="Liang C."/>
            <person name="Lipzen A."/>
            <person name="Lutzoni F."/>
            <person name="Magnuson J."/>
            <person name="Mondo S."/>
            <person name="Nolan M."/>
            <person name="Ohm R."/>
            <person name="Pangilinan J."/>
            <person name="Park H.-J."/>
            <person name="Ramirez L."/>
            <person name="Alfaro M."/>
            <person name="Sun H."/>
            <person name="Tritt A."/>
            <person name="Yoshinaga Y."/>
            <person name="Zwiers L.-H."/>
            <person name="Turgeon B."/>
            <person name="Goodwin S."/>
            <person name="Spatafora J."/>
            <person name="Crous P."/>
            <person name="Grigoriev I."/>
        </authorList>
    </citation>
    <scope>NUCLEOTIDE SEQUENCE</scope>
    <source>
        <strain evidence="2">CBS 115976</strain>
    </source>
</reference>
<dbReference type="OrthoDB" id="5275938at2759"/>
<dbReference type="InterPro" id="IPR011333">
    <property type="entry name" value="SKP1/BTB/POZ_sf"/>
</dbReference>
<evidence type="ECO:0000313" key="2">
    <source>
        <dbReference type="EMBL" id="KAF2663779.1"/>
    </source>
</evidence>
<evidence type="ECO:0000259" key="1">
    <source>
        <dbReference type="PROSITE" id="PS00028"/>
    </source>
</evidence>
<dbReference type="Proteomes" id="UP000799302">
    <property type="component" value="Unassembled WGS sequence"/>
</dbReference>
<sequence>MAKEVFYWQCPFMTCESKFDAAASRLTHLEDNHWVKTPARIMAHTNDEFIQAMNELRLQMAKIDKAIRPTPPPLRRPKQQLSLYDDGDYTVVLGNEEEGQVEVSVSSQALSMCSPVWKKMVTGNFREAIEKKMSLPDDDGDSILLILAIAHMQFLRIPTYSTARSEAWLHSLAVVCHKYNCEMVVTPWVRQWMGRGRNLAMSKASQILTAMEWLDISWTFGDVELFQKMARLLMEEGVHSKTPNVLLFHSEPVELQAAPPSAIGT</sequence>
<name>A0A6A6TUM7_9PEZI</name>
<proteinExistence type="predicted"/>
<dbReference type="InterPro" id="IPR013087">
    <property type="entry name" value="Znf_C2H2_type"/>
</dbReference>
<keyword evidence="3" id="KW-1185">Reference proteome</keyword>
<dbReference type="SUPFAM" id="SSF54695">
    <property type="entry name" value="POZ domain"/>
    <property type="match status" value="1"/>
</dbReference>